<dbReference type="PANTHER" id="PTHR34815:SF2">
    <property type="entry name" value="N-ACETYLTRANSFERASE DOMAIN-CONTAINING PROTEIN"/>
    <property type="match status" value="1"/>
</dbReference>
<dbReference type="PANTHER" id="PTHR34815">
    <property type="entry name" value="LYSINE ACETYLTRANSFERASE"/>
    <property type="match status" value="1"/>
</dbReference>
<dbReference type="Pfam" id="PF22998">
    <property type="entry name" value="GNAT_LYC1-like"/>
    <property type="match status" value="1"/>
</dbReference>
<dbReference type="Pfam" id="PF13527">
    <property type="entry name" value="Acetyltransf_9"/>
    <property type="match status" value="1"/>
</dbReference>
<dbReference type="AlphaFoldDB" id="A0AAD9LD39"/>
<dbReference type="Gene3D" id="3.40.630.30">
    <property type="match status" value="1"/>
</dbReference>
<evidence type="ECO:0000259" key="1">
    <source>
        <dbReference type="Pfam" id="PF22998"/>
    </source>
</evidence>
<feature type="domain" description="LYC1 C-terminal" evidence="1">
    <location>
        <begin position="180"/>
        <end position="363"/>
    </location>
</feature>
<dbReference type="InterPro" id="IPR053013">
    <property type="entry name" value="LAT"/>
</dbReference>
<comment type="caution">
    <text evidence="2">The sequence shown here is derived from an EMBL/GenBank/DDBJ whole genome shotgun (WGS) entry which is preliminary data.</text>
</comment>
<dbReference type="SUPFAM" id="SSF55729">
    <property type="entry name" value="Acyl-CoA N-acyltransferases (Nat)"/>
    <property type="match status" value="1"/>
</dbReference>
<dbReference type="InterPro" id="IPR016181">
    <property type="entry name" value="Acyl_CoA_acyltransferase"/>
</dbReference>
<name>A0AAD9LD39_9STRA</name>
<organism evidence="2 3">
    <name type="scientific">Phytophthora citrophthora</name>
    <dbReference type="NCBI Taxonomy" id="4793"/>
    <lineage>
        <taxon>Eukaryota</taxon>
        <taxon>Sar</taxon>
        <taxon>Stramenopiles</taxon>
        <taxon>Oomycota</taxon>
        <taxon>Peronosporomycetes</taxon>
        <taxon>Peronosporales</taxon>
        <taxon>Peronosporaceae</taxon>
        <taxon>Phytophthora</taxon>
    </lineage>
</organism>
<sequence>MAKYRVVQLTEEALKVQCNTDDYEEWGAPALTLPQYIQKDAVQRATPFSQRGSIVWALVEDTGDSNLVAGETVFCCHCESHRFDCVVRRSSGEIGRGFSHHIGSVFTVPEYRKRGLAKLFLTEVAKQLQETPGALASVLYSDIGPTYYDKLGWKLHSSKMATLDVEHLKNAPVDRENSASFVSFTLDEKLDEFLQADNARLVEELKSDKFEGQEAFAVLPNRDSIEWQFCVGVYYAQLRQYKEFPSRCGVAASKDAFLIWCHSLKASTLYILRARLPTAGENAAEITRLLLAEALEEARKFKLKKVAIWNPPSILADCAVLDHLEIAFVDREDSLSSAMVFHSDSTPSTGLPHWLVNEKYAWV</sequence>
<reference evidence="2" key="1">
    <citation type="submission" date="2023-08" db="EMBL/GenBank/DDBJ databases">
        <title>Reference Genome Resource for the Citrus Pathogen Phytophthora citrophthora.</title>
        <authorList>
            <person name="Moller H."/>
            <person name="Coetzee B."/>
            <person name="Rose L.J."/>
            <person name="Van Niekerk J.M."/>
        </authorList>
    </citation>
    <scope>NUCLEOTIDE SEQUENCE</scope>
    <source>
        <strain evidence="2">STE-U-9442</strain>
    </source>
</reference>
<evidence type="ECO:0000313" key="3">
    <source>
        <dbReference type="Proteomes" id="UP001259832"/>
    </source>
</evidence>
<evidence type="ECO:0000313" key="2">
    <source>
        <dbReference type="EMBL" id="KAK1931985.1"/>
    </source>
</evidence>
<proteinExistence type="predicted"/>
<dbReference type="EMBL" id="JASMQC010000031">
    <property type="protein sequence ID" value="KAK1931985.1"/>
    <property type="molecule type" value="Genomic_DNA"/>
</dbReference>
<protein>
    <recommendedName>
        <fullName evidence="1">LYC1 C-terminal domain-containing protein</fullName>
    </recommendedName>
</protein>
<keyword evidence="3" id="KW-1185">Reference proteome</keyword>
<accession>A0AAD9LD39</accession>
<gene>
    <name evidence="2" type="ORF">P3T76_012485</name>
</gene>
<dbReference type="InterPro" id="IPR055100">
    <property type="entry name" value="GNAT_LYC1-like"/>
</dbReference>
<dbReference type="Proteomes" id="UP001259832">
    <property type="component" value="Unassembled WGS sequence"/>
</dbReference>